<dbReference type="RefSeq" id="WP_159447312.1">
    <property type="nucleotide sequence ID" value="NZ_FUXP01000001.1"/>
</dbReference>
<dbReference type="InterPro" id="IPR012347">
    <property type="entry name" value="Ferritin-like"/>
</dbReference>
<proteinExistence type="predicted"/>
<organism evidence="3 4">
    <name type="scientific">Lysobacter spongiicola DSM 21749</name>
    <dbReference type="NCBI Taxonomy" id="1122188"/>
    <lineage>
        <taxon>Bacteria</taxon>
        <taxon>Pseudomonadati</taxon>
        <taxon>Pseudomonadota</taxon>
        <taxon>Gammaproteobacteria</taxon>
        <taxon>Lysobacterales</taxon>
        <taxon>Lysobacteraceae</taxon>
        <taxon>Novilysobacter</taxon>
    </lineage>
</organism>
<evidence type="ECO:0000313" key="4">
    <source>
        <dbReference type="Proteomes" id="UP000190061"/>
    </source>
</evidence>
<gene>
    <name evidence="3" type="ORF">SAMN02745674_00095</name>
</gene>
<dbReference type="Proteomes" id="UP000190061">
    <property type="component" value="Unassembled WGS sequence"/>
</dbReference>
<dbReference type="STRING" id="1122188.SAMN02745674_00095"/>
<sequence length="203" mass="22145">MTDDAAAYDSPAAPMARAEMTPGQEPADMTADAGTLDQRRALEMVVAVDEHEIAAAEQAREKDVDQDVLDYANTLHTDHTRNLEQTRQLLDNAAGGDGMAMDGTDTAGTIASTDGLATDPAMDVDQMREKHEQERERLAEMEGDEYQRAWLEAMVQGHQEALGMLDNRLIPAATDSEVQQHLNTTREAIARHLETAQGLQGDS</sequence>
<dbReference type="Pfam" id="PF13628">
    <property type="entry name" value="DUF4142"/>
    <property type="match status" value="1"/>
</dbReference>
<accession>A0A1T4LPP9</accession>
<name>A0A1T4LPP9_9GAMM</name>
<dbReference type="Gene3D" id="1.20.1260.10">
    <property type="match status" value="1"/>
</dbReference>
<dbReference type="EMBL" id="FUXP01000001">
    <property type="protein sequence ID" value="SJZ56508.1"/>
    <property type="molecule type" value="Genomic_DNA"/>
</dbReference>
<protein>
    <recommendedName>
        <fullName evidence="2">DUF4142 domain-containing protein</fullName>
    </recommendedName>
</protein>
<reference evidence="3 4" key="1">
    <citation type="submission" date="2017-02" db="EMBL/GenBank/DDBJ databases">
        <authorList>
            <person name="Peterson S.W."/>
        </authorList>
    </citation>
    <scope>NUCLEOTIDE SEQUENCE [LARGE SCALE GENOMIC DNA]</scope>
    <source>
        <strain evidence="3 4">DSM 21749</strain>
    </source>
</reference>
<feature type="domain" description="DUF4142" evidence="2">
    <location>
        <begin position="111"/>
        <end position="199"/>
    </location>
</feature>
<feature type="compositionally biased region" description="Low complexity" evidence="1">
    <location>
        <begin position="1"/>
        <end position="18"/>
    </location>
</feature>
<evidence type="ECO:0000256" key="1">
    <source>
        <dbReference type="SAM" id="MobiDB-lite"/>
    </source>
</evidence>
<evidence type="ECO:0000313" key="3">
    <source>
        <dbReference type="EMBL" id="SJZ56508.1"/>
    </source>
</evidence>
<evidence type="ECO:0000259" key="2">
    <source>
        <dbReference type="Pfam" id="PF13628"/>
    </source>
</evidence>
<feature type="region of interest" description="Disordered" evidence="1">
    <location>
        <begin position="1"/>
        <end position="30"/>
    </location>
</feature>
<keyword evidence="4" id="KW-1185">Reference proteome</keyword>
<dbReference type="OrthoDB" id="5998717at2"/>
<dbReference type="PANTHER" id="PTHR38593">
    <property type="entry name" value="BLR2558 PROTEIN"/>
    <property type="match status" value="1"/>
</dbReference>
<dbReference type="PANTHER" id="PTHR38593:SF1">
    <property type="entry name" value="BLR2558 PROTEIN"/>
    <property type="match status" value="1"/>
</dbReference>
<dbReference type="InterPro" id="IPR025419">
    <property type="entry name" value="DUF4142"/>
</dbReference>
<dbReference type="AlphaFoldDB" id="A0A1T4LPP9"/>